<dbReference type="InterPro" id="IPR028066">
    <property type="entry name" value="TMEM187"/>
</dbReference>
<reference evidence="2" key="1">
    <citation type="submission" date="2021-09" db="EMBL/GenBank/DDBJ databases">
        <title>The genome of Mauremys mutica provides insights into the evolution of semi-aquatic lifestyle.</title>
        <authorList>
            <person name="Gong S."/>
            <person name="Gao Y."/>
        </authorList>
    </citation>
    <scope>NUCLEOTIDE SEQUENCE</scope>
    <source>
        <strain evidence="2">MM-2020</strain>
        <tissue evidence="2">Muscle</tissue>
    </source>
</reference>
<dbReference type="GO" id="GO:0030133">
    <property type="term" value="C:transport vesicle"/>
    <property type="evidence" value="ECO:0007669"/>
    <property type="project" value="TreeGrafter"/>
</dbReference>
<keyword evidence="1" id="KW-0472">Membrane</keyword>
<gene>
    <name evidence="2" type="ORF">KIL84_017905</name>
</gene>
<feature type="transmembrane region" description="Helical" evidence="1">
    <location>
        <begin position="71"/>
        <end position="93"/>
    </location>
</feature>
<keyword evidence="1" id="KW-0812">Transmembrane</keyword>
<dbReference type="PANTHER" id="PTHR15066:SF0">
    <property type="entry name" value="TRANSMEMBRANE PROTEIN 187"/>
    <property type="match status" value="1"/>
</dbReference>
<feature type="transmembrane region" description="Helical" evidence="1">
    <location>
        <begin position="136"/>
        <end position="156"/>
    </location>
</feature>
<evidence type="ECO:0000256" key="1">
    <source>
        <dbReference type="SAM" id="Phobius"/>
    </source>
</evidence>
<organism evidence="2 3">
    <name type="scientific">Mauremys mutica</name>
    <name type="common">yellowpond turtle</name>
    <dbReference type="NCBI Taxonomy" id="74926"/>
    <lineage>
        <taxon>Eukaryota</taxon>
        <taxon>Metazoa</taxon>
        <taxon>Chordata</taxon>
        <taxon>Craniata</taxon>
        <taxon>Vertebrata</taxon>
        <taxon>Euteleostomi</taxon>
        <taxon>Archelosauria</taxon>
        <taxon>Testudinata</taxon>
        <taxon>Testudines</taxon>
        <taxon>Cryptodira</taxon>
        <taxon>Durocryptodira</taxon>
        <taxon>Testudinoidea</taxon>
        <taxon>Geoemydidae</taxon>
        <taxon>Geoemydinae</taxon>
        <taxon>Mauremys</taxon>
    </lineage>
</organism>
<feature type="transmembrane region" description="Helical" evidence="1">
    <location>
        <begin position="163"/>
        <end position="181"/>
    </location>
</feature>
<keyword evidence="1" id="KW-1133">Transmembrane helix</keyword>
<sequence>MAALPWPGVCGAVPWRRLGVPGPAMGPEDRAALLHVSGAGALCLAVVAAGALDQVAVEVGYGHYAEPPVPWLPPALAMPCNSLVNLGYVALGWRWFPRAGRGPSRYLQAVFALLALGYGPLQWARLWTQHPRAAVLDQWVTLPIFAWAGLWCHCLVQGWQPGHVALGTGASLLSYGLALAHARGFEGALAAHVAGVAVAAWRAQRRWGDVGSAWTAAAGFAACLGFVLLKLGDAWLAQWDPFRRLSGHFWSKVCDVLQFHCAFLFATRLGGAP</sequence>
<dbReference type="EMBL" id="JAHDVG010000248">
    <property type="protein sequence ID" value="KAH1187924.1"/>
    <property type="molecule type" value="Genomic_DNA"/>
</dbReference>
<dbReference type="AlphaFoldDB" id="A0A9D3XW25"/>
<evidence type="ECO:0000313" key="3">
    <source>
        <dbReference type="Proteomes" id="UP000827986"/>
    </source>
</evidence>
<feature type="transmembrane region" description="Helical" evidence="1">
    <location>
        <begin position="210"/>
        <end position="229"/>
    </location>
</feature>
<dbReference type="Proteomes" id="UP000827986">
    <property type="component" value="Unassembled WGS sequence"/>
</dbReference>
<feature type="transmembrane region" description="Helical" evidence="1">
    <location>
        <begin position="105"/>
        <end position="124"/>
    </location>
</feature>
<evidence type="ECO:0008006" key="4">
    <source>
        <dbReference type="Google" id="ProtNLM"/>
    </source>
</evidence>
<dbReference type="Pfam" id="PF15100">
    <property type="entry name" value="TMEM187"/>
    <property type="match status" value="1"/>
</dbReference>
<protein>
    <recommendedName>
        <fullName evidence="4">Transmembrane protein 187</fullName>
    </recommendedName>
</protein>
<comment type="caution">
    <text evidence="2">The sequence shown here is derived from an EMBL/GenBank/DDBJ whole genome shotgun (WGS) entry which is preliminary data.</text>
</comment>
<feature type="transmembrane region" description="Helical" evidence="1">
    <location>
        <begin position="32"/>
        <end position="51"/>
    </location>
</feature>
<proteinExistence type="predicted"/>
<accession>A0A9D3XW25</accession>
<evidence type="ECO:0000313" key="2">
    <source>
        <dbReference type="EMBL" id="KAH1187924.1"/>
    </source>
</evidence>
<keyword evidence="3" id="KW-1185">Reference proteome</keyword>
<name>A0A9D3XW25_9SAUR</name>
<dbReference type="PANTHER" id="PTHR15066">
    <property type="entry name" value="TRANSMEMBRANE PROTEIN 187"/>
    <property type="match status" value="1"/>
</dbReference>